<feature type="non-terminal residue" evidence="1">
    <location>
        <position position="49"/>
    </location>
</feature>
<evidence type="ECO:0000313" key="1">
    <source>
        <dbReference type="EMBL" id="SVC10407.1"/>
    </source>
</evidence>
<dbReference type="AlphaFoldDB" id="A0A382JGV7"/>
<organism evidence="1">
    <name type="scientific">marine metagenome</name>
    <dbReference type="NCBI Taxonomy" id="408172"/>
    <lineage>
        <taxon>unclassified sequences</taxon>
        <taxon>metagenomes</taxon>
        <taxon>ecological metagenomes</taxon>
    </lineage>
</organism>
<name>A0A382JGV7_9ZZZZ</name>
<dbReference type="EMBL" id="UINC01073772">
    <property type="protein sequence ID" value="SVC10407.1"/>
    <property type="molecule type" value="Genomic_DNA"/>
</dbReference>
<protein>
    <submittedName>
        <fullName evidence="1">Uncharacterized protein</fullName>
    </submittedName>
</protein>
<accession>A0A382JGV7</accession>
<sequence>MRVFKSSPGVAAGLGLAVFASLATASELSVRVGQPLGQKGKNRLPSNRR</sequence>
<gene>
    <name evidence="1" type="ORF">METZ01_LOCUS263261</name>
</gene>
<reference evidence="1" key="1">
    <citation type="submission" date="2018-05" db="EMBL/GenBank/DDBJ databases">
        <authorList>
            <person name="Lanie J.A."/>
            <person name="Ng W.-L."/>
            <person name="Kazmierczak K.M."/>
            <person name="Andrzejewski T.M."/>
            <person name="Davidsen T.M."/>
            <person name="Wayne K.J."/>
            <person name="Tettelin H."/>
            <person name="Glass J.I."/>
            <person name="Rusch D."/>
            <person name="Podicherti R."/>
            <person name="Tsui H.-C.T."/>
            <person name="Winkler M.E."/>
        </authorList>
    </citation>
    <scope>NUCLEOTIDE SEQUENCE</scope>
</reference>
<proteinExistence type="predicted"/>